<dbReference type="InParanoid" id="G4TQ66"/>
<dbReference type="EMBL" id="CAFZ01000227">
    <property type="protein sequence ID" value="CCA73459.1"/>
    <property type="molecule type" value="Genomic_DNA"/>
</dbReference>
<keyword evidence="1" id="KW-1133">Transmembrane helix</keyword>
<dbReference type="OrthoDB" id="5586934at2759"/>
<organism evidence="2 3">
    <name type="scientific">Serendipita indica (strain DSM 11827)</name>
    <name type="common">Root endophyte fungus</name>
    <name type="synonym">Piriformospora indica</name>
    <dbReference type="NCBI Taxonomy" id="1109443"/>
    <lineage>
        <taxon>Eukaryota</taxon>
        <taxon>Fungi</taxon>
        <taxon>Dikarya</taxon>
        <taxon>Basidiomycota</taxon>
        <taxon>Agaricomycotina</taxon>
        <taxon>Agaricomycetes</taxon>
        <taxon>Sebacinales</taxon>
        <taxon>Serendipitaceae</taxon>
        <taxon>Serendipita</taxon>
    </lineage>
</organism>
<keyword evidence="1" id="KW-0812">Transmembrane</keyword>
<evidence type="ECO:0000313" key="2">
    <source>
        <dbReference type="EMBL" id="CCA73459.1"/>
    </source>
</evidence>
<feature type="transmembrane region" description="Helical" evidence="1">
    <location>
        <begin position="15"/>
        <end position="32"/>
    </location>
</feature>
<feature type="transmembrane region" description="Helical" evidence="1">
    <location>
        <begin position="108"/>
        <end position="131"/>
    </location>
</feature>
<dbReference type="eggNOG" id="ENOG502RZY1">
    <property type="taxonomic scope" value="Eukaryota"/>
</dbReference>
<evidence type="ECO:0000313" key="3">
    <source>
        <dbReference type="Proteomes" id="UP000007148"/>
    </source>
</evidence>
<accession>G4TQ66</accession>
<keyword evidence="3" id="KW-1185">Reference proteome</keyword>
<comment type="caution">
    <text evidence="2">The sequence shown here is derived from an EMBL/GenBank/DDBJ whole genome shotgun (WGS) entry which is preliminary data.</text>
</comment>
<protein>
    <submittedName>
        <fullName evidence="2">Uncharacterized protein</fullName>
    </submittedName>
</protein>
<gene>
    <name evidence="2" type="ORF">PIIN_07413</name>
</gene>
<name>G4TQ66_SERID</name>
<dbReference type="STRING" id="1109443.G4TQ66"/>
<keyword evidence="1" id="KW-0472">Membrane</keyword>
<feature type="transmembrane region" description="Helical" evidence="1">
    <location>
        <begin position="39"/>
        <end position="59"/>
    </location>
</feature>
<proteinExistence type="predicted"/>
<dbReference type="AlphaFoldDB" id="G4TQ66"/>
<dbReference type="HOGENOM" id="CLU_1917871_0_0_1"/>
<evidence type="ECO:0000256" key="1">
    <source>
        <dbReference type="SAM" id="Phobius"/>
    </source>
</evidence>
<dbReference type="Proteomes" id="UP000007148">
    <property type="component" value="Unassembled WGS sequence"/>
</dbReference>
<sequence length="132" mass="14918">MSLFSDAWKGIIDGISWRFPLLAILYAIYVNVWSCGHDVIVFFLALFMRSAVSHIYYIVEEHHHGRNLGDELFVHVPFSLWRGWTTARISLTGVEAFGHDACACRADVWTTISFLVSLFIFAATPAAYAFLA</sequence>
<reference evidence="2 3" key="1">
    <citation type="journal article" date="2011" name="PLoS Pathog.">
        <title>Endophytic Life Strategies Decoded by Genome and Transcriptome Analyses of the Mutualistic Root Symbiont Piriformospora indica.</title>
        <authorList>
            <person name="Zuccaro A."/>
            <person name="Lahrmann U."/>
            <person name="Guldener U."/>
            <person name="Langen G."/>
            <person name="Pfiffi S."/>
            <person name="Biedenkopf D."/>
            <person name="Wong P."/>
            <person name="Samans B."/>
            <person name="Grimm C."/>
            <person name="Basiewicz M."/>
            <person name="Murat C."/>
            <person name="Martin F."/>
            <person name="Kogel K.H."/>
        </authorList>
    </citation>
    <scope>NUCLEOTIDE SEQUENCE [LARGE SCALE GENOMIC DNA]</scope>
    <source>
        <strain evidence="2 3">DSM 11827</strain>
    </source>
</reference>